<keyword evidence="2" id="KW-1185">Reference proteome</keyword>
<name>A0A853EXW8_9MICO</name>
<dbReference type="EMBL" id="JACBYE010000061">
    <property type="protein sequence ID" value="NYS95230.1"/>
    <property type="molecule type" value="Genomic_DNA"/>
</dbReference>
<evidence type="ECO:0008006" key="3">
    <source>
        <dbReference type="Google" id="ProtNLM"/>
    </source>
</evidence>
<dbReference type="Proteomes" id="UP000561011">
    <property type="component" value="Unassembled WGS sequence"/>
</dbReference>
<sequence>MTLTATEPVLTAVRDHLRLHLPQRVDGRALTVEKDATSWAAPLILVELATTPNLTRFAMGGHDWATLSVQTTAVMAQRQQARLLGDQIRTALVALTPHGRPVHPLVLPGHTVLEIASAGDGHADDSGTEAGRTAQWVETYTIRYT</sequence>
<accession>A0A853EXW8</accession>
<reference evidence="1 2" key="1">
    <citation type="submission" date="2020-07" db="EMBL/GenBank/DDBJ databases">
        <title>MOT database genomes.</title>
        <authorList>
            <person name="Joseph S."/>
            <person name="Aduse-Opoku J."/>
            <person name="Hashim A."/>
            <person name="Wade W."/>
            <person name="Curtis M."/>
        </authorList>
    </citation>
    <scope>NUCLEOTIDE SEQUENCE [LARGE SCALE GENOMIC DNA]</scope>
    <source>
        <strain evidence="1 2">DSM 100099</strain>
    </source>
</reference>
<dbReference type="AlphaFoldDB" id="A0A853EXW8"/>
<organism evidence="1 2">
    <name type="scientific">Sanguibacter inulinus</name>
    <dbReference type="NCBI Taxonomy" id="60922"/>
    <lineage>
        <taxon>Bacteria</taxon>
        <taxon>Bacillati</taxon>
        <taxon>Actinomycetota</taxon>
        <taxon>Actinomycetes</taxon>
        <taxon>Micrococcales</taxon>
        <taxon>Sanguibacteraceae</taxon>
        <taxon>Sanguibacter</taxon>
    </lineage>
</organism>
<dbReference type="RefSeq" id="WP_179914441.1">
    <property type="nucleotide sequence ID" value="NZ_JACBYE010000061.1"/>
</dbReference>
<gene>
    <name evidence="1" type="ORF">HZZ10_17075</name>
</gene>
<protein>
    <recommendedName>
        <fullName evidence="3">DUF3168 domain-containing protein</fullName>
    </recommendedName>
</protein>
<evidence type="ECO:0000313" key="1">
    <source>
        <dbReference type="EMBL" id="NYS95230.1"/>
    </source>
</evidence>
<comment type="caution">
    <text evidence="1">The sequence shown here is derived from an EMBL/GenBank/DDBJ whole genome shotgun (WGS) entry which is preliminary data.</text>
</comment>
<evidence type="ECO:0000313" key="2">
    <source>
        <dbReference type="Proteomes" id="UP000561011"/>
    </source>
</evidence>
<proteinExistence type="predicted"/>